<dbReference type="PANTHER" id="PTHR43243">
    <property type="entry name" value="INNER MEMBRANE TRANSPORTER YGJI-RELATED"/>
    <property type="match status" value="1"/>
</dbReference>
<keyword evidence="2" id="KW-0813">Transport</keyword>
<evidence type="ECO:0000256" key="2">
    <source>
        <dbReference type="ARBA" id="ARBA00022448"/>
    </source>
</evidence>
<evidence type="ECO:0000313" key="8">
    <source>
        <dbReference type="EMBL" id="TXK33847.1"/>
    </source>
</evidence>
<feature type="transmembrane region" description="Helical" evidence="6">
    <location>
        <begin position="68"/>
        <end position="90"/>
    </location>
</feature>
<feature type="transmembrane region" description="Helical" evidence="6">
    <location>
        <begin position="111"/>
        <end position="135"/>
    </location>
</feature>
<comment type="subcellular location">
    <subcellularLocation>
        <location evidence="1">Membrane</location>
        <topology evidence="1">Multi-pass membrane protein</topology>
    </subcellularLocation>
</comment>
<keyword evidence="4 6" id="KW-1133">Transmembrane helix</keyword>
<protein>
    <submittedName>
        <fullName evidence="8">Amino acid permease</fullName>
    </submittedName>
</protein>
<evidence type="ECO:0000256" key="3">
    <source>
        <dbReference type="ARBA" id="ARBA00022692"/>
    </source>
</evidence>
<evidence type="ECO:0000256" key="1">
    <source>
        <dbReference type="ARBA" id="ARBA00004141"/>
    </source>
</evidence>
<dbReference type="InterPro" id="IPR002293">
    <property type="entry name" value="AA/rel_permease1"/>
</dbReference>
<feature type="transmembrane region" description="Helical" evidence="6">
    <location>
        <begin position="41"/>
        <end position="62"/>
    </location>
</feature>
<proteinExistence type="predicted"/>
<keyword evidence="5 6" id="KW-0472">Membrane</keyword>
<dbReference type="EMBL" id="VRTY01000085">
    <property type="protein sequence ID" value="TXK33847.1"/>
    <property type="molecule type" value="Genomic_DNA"/>
</dbReference>
<name>A0A5C8JAY8_9BACT</name>
<dbReference type="AlphaFoldDB" id="A0A5C8JAY8"/>
<dbReference type="OrthoDB" id="9762947at2"/>
<feature type="transmembrane region" description="Helical" evidence="6">
    <location>
        <begin position="304"/>
        <end position="328"/>
    </location>
</feature>
<dbReference type="RefSeq" id="WP_147923229.1">
    <property type="nucleotide sequence ID" value="NZ_VRTY01000085.1"/>
</dbReference>
<comment type="caution">
    <text evidence="8">The sequence shown here is derived from an EMBL/GenBank/DDBJ whole genome shotgun (WGS) entry which is preliminary data.</text>
</comment>
<feature type="transmembrane region" description="Helical" evidence="6">
    <location>
        <begin position="510"/>
        <end position="527"/>
    </location>
</feature>
<feature type="transmembrane region" description="Helical" evidence="6">
    <location>
        <begin position="425"/>
        <end position="443"/>
    </location>
</feature>
<evidence type="ECO:0000256" key="4">
    <source>
        <dbReference type="ARBA" id="ARBA00022989"/>
    </source>
</evidence>
<feature type="transmembrane region" description="Helical" evidence="6">
    <location>
        <begin position="233"/>
        <end position="253"/>
    </location>
</feature>
<feature type="transmembrane region" description="Helical" evidence="6">
    <location>
        <begin position="348"/>
        <end position="371"/>
    </location>
</feature>
<dbReference type="GO" id="GO:0015171">
    <property type="term" value="F:amino acid transmembrane transporter activity"/>
    <property type="evidence" value="ECO:0007669"/>
    <property type="project" value="TreeGrafter"/>
</dbReference>
<dbReference type="PANTHER" id="PTHR43243:SF4">
    <property type="entry name" value="CATIONIC AMINO ACID TRANSPORTER 4"/>
    <property type="match status" value="1"/>
</dbReference>
<dbReference type="InterPro" id="IPR029485">
    <property type="entry name" value="CAT_C"/>
</dbReference>
<dbReference type="GO" id="GO:0016020">
    <property type="term" value="C:membrane"/>
    <property type="evidence" value="ECO:0007669"/>
    <property type="project" value="UniProtKB-SubCell"/>
</dbReference>
<keyword evidence="3 6" id="KW-0812">Transmembrane</keyword>
<reference evidence="8 9" key="1">
    <citation type="submission" date="2019-08" db="EMBL/GenBank/DDBJ databases">
        <authorList>
            <person name="Shi S."/>
        </authorList>
    </citation>
    <scope>NUCLEOTIDE SEQUENCE [LARGE SCALE GENOMIC DNA]</scope>
    <source>
        <strain evidence="8 9">GY10130</strain>
    </source>
</reference>
<organism evidence="8 9">
    <name type="scientific">Pontibacter qinzhouensis</name>
    <dbReference type="NCBI Taxonomy" id="2603253"/>
    <lineage>
        <taxon>Bacteria</taxon>
        <taxon>Pseudomonadati</taxon>
        <taxon>Bacteroidota</taxon>
        <taxon>Cytophagia</taxon>
        <taxon>Cytophagales</taxon>
        <taxon>Hymenobacteraceae</taxon>
        <taxon>Pontibacter</taxon>
    </lineage>
</organism>
<dbReference type="Pfam" id="PF13906">
    <property type="entry name" value="AA_permease_C"/>
    <property type="match status" value="1"/>
</dbReference>
<evidence type="ECO:0000259" key="7">
    <source>
        <dbReference type="Pfam" id="PF13906"/>
    </source>
</evidence>
<feature type="transmembrane region" description="Helical" evidence="6">
    <location>
        <begin position="464"/>
        <end position="482"/>
    </location>
</feature>
<feature type="transmembrane region" description="Helical" evidence="6">
    <location>
        <begin position="557"/>
        <end position="574"/>
    </location>
</feature>
<dbReference type="Proteomes" id="UP000321926">
    <property type="component" value="Unassembled WGS sequence"/>
</dbReference>
<feature type="transmembrane region" description="Helical" evidence="6">
    <location>
        <begin position="265"/>
        <end position="283"/>
    </location>
</feature>
<sequence>MRQILHNVRRRKSVAAVLESLHNEETSGGNQLVRTLRLKDLLAFGIAAIIGAGIFSTIGNASAAGGPAVSLLFIFTALACGFSALCYAQFASAIPVAGSAYTYAYTSFGELVAWIIGWDLLMEYAIGNIAVAISWSDYFTAMLDGVGLPVPAYLTMDYLSASRGYTEVTALLAGGQTVADIPAAAFKAYEAWLYAPALGGIKLIADVPALGITALITYLVYVGVKESKRAANLLVVLKLVVILLVIAVGAFYVQPANWNPFAPNGISGVLKGVSAVFFAYIGFDAISTTAEECRNPKLDLPLAMMLTLVVCTVLYVLLALVLTGMVPYHELAVGDPLAFVFARVNLPAMAGIIAISAVIAMASVLLVFQYGQPRIWMSMSRDGLLPKAFSRIHPKHKTPSFATIVTGFVVAVPALFMNLTEVTDLTSIGTLFAFVLVCGGILVQDFKQETPAAGKGFRVPYINGKYVLPFLLIILLALLQAFHPEGIAGFMNILGGSDGVTTWEEWKHKLPLAGFIIVTMAMTVLTYRHRLSLIPVLGLLTNLYLMTELGITNWSRFLIWLLLGMVVYCCYGYWNSRLAKPNEKESQS</sequence>
<feature type="domain" description="Cationic amino acid transporter C-terminal" evidence="7">
    <location>
        <begin position="533"/>
        <end position="576"/>
    </location>
</feature>
<evidence type="ECO:0000256" key="6">
    <source>
        <dbReference type="SAM" id="Phobius"/>
    </source>
</evidence>
<dbReference type="Pfam" id="PF13520">
    <property type="entry name" value="AA_permease_2"/>
    <property type="match status" value="1"/>
</dbReference>
<gene>
    <name evidence="8" type="ORF">FVR03_18355</name>
</gene>
<evidence type="ECO:0000256" key="5">
    <source>
        <dbReference type="ARBA" id="ARBA00023136"/>
    </source>
</evidence>
<feature type="transmembrane region" description="Helical" evidence="6">
    <location>
        <begin position="534"/>
        <end position="551"/>
    </location>
</feature>
<feature type="transmembrane region" description="Helical" evidence="6">
    <location>
        <begin position="401"/>
        <end position="419"/>
    </location>
</feature>
<dbReference type="Gene3D" id="1.20.1740.10">
    <property type="entry name" value="Amino acid/polyamine transporter I"/>
    <property type="match status" value="1"/>
</dbReference>
<feature type="transmembrane region" description="Helical" evidence="6">
    <location>
        <begin position="203"/>
        <end position="221"/>
    </location>
</feature>
<accession>A0A5C8JAY8</accession>
<keyword evidence="9" id="KW-1185">Reference proteome</keyword>
<evidence type="ECO:0000313" key="9">
    <source>
        <dbReference type="Proteomes" id="UP000321926"/>
    </source>
</evidence>
<dbReference type="PIRSF" id="PIRSF006060">
    <property type="entry name" value="AA_transporter"/>
    <property type="match status" value="1"/>
</dbReference>